<reference evidence="2 3" key="1">
    <citation type="journal article" date="2016" name="Nat. Commun.">
        <title>Thousands of microbial genomes shed light on interconnected biogeochemical processes in an aquifer system.</title>
        <authorList>
            <person name="Anantharaman K."/>
            <person name="Brown C.T."/>
            <person name="Hug L.A."/>
            <person name="Sharon I."/>
            <person name="Castelle C.J."/>
            <person name="Probst A.J."/>
            <person name="Thomas B.C."/>
            <person name="Singh A."/>
            <person name="Wilkins M.J."/>
            <person name="Karaoz U."/>
            <person name="Brodie E.L."/>
            <person name="Williams K.H."/>
            <person name="Hubbard S.S."/>
            <person name="Banfield J.F."/>
        </authorList>
    </citation>
    <scope>NUCLEOTIDE SEQUENCE [LARGE SCALE GENOMIC DNA]</scope>
</reference>
<evidence type="ECO:0000313" key="3">
    <source>
        <dbReference type="Proteomes" id="UP000176282"/>
    </source>
</evidence>
<dbReference type="STRING" id="1798680.A3J66_03865"/>
<proteinExistence type="predicted"/>
<protein>
    <submittedName>
        <fullName evidence="2">Uncharacterized protein</fullName>
    </submittedName>
</protein>
<gene>
    <name evidence="2" type="ORF">A3J66_03865</name>
</gene>
<evidence type="ECO:0000313" key="2">
    <source>
        <dbReference type="EMBL" id="OGH65265.1"/>
    </source>
</evidence>
<keyword evidence="1" id="KW-0472">Membrane</keyword>
<dbReference type="EMBL" id="MFQB01000051">
    <property type="protein sequence ID" value="OGH65265.1"/>
    <property type="molecule type" value="Genomic_DNA"/>
</dbReference>
<organism evidence="2 3">
    <name type="scientific">Candidatus Magasanikbacteria bacterium RIFCSPHIGHO2_02_FULL_47_14</name>
    <dbReference type="NCBI Taxonomy" id="1798680"/>
    <lineage>
        <taxon>Bacteria</taxon>
        <taxon>Candidatus Magasanikiibacteriota</taxon>
    </lineage>
</organism>
<dbReference type="AlphaFoldDB" id="A0A1F6M117"/>
<sequence>METHSNEELRSTVNRLTIAFSKFITLVTWILCVLTFMTGLMFFTLVGIIWPQLPKVFLWIGAAIAAATIVFFVNRSLAILFPLSPQELSKKESNK</sequence>
<evidence type="ECO:0000256" key="1">
    <source>
        <dbReference type="SAM" id="Phobius"/>
    </source>
</evidence>
<feature type="transmembrane region" description="Helical" evidence="1">
    <location>
        <begin position="56"/>
        <end position="81"/>
    </location>
</feature>
<keyword evidence="1" id="KW-0812">Transmembrane</keyword>
<dbReference type="Proteomes" id="UP000176282">
    <property type="component" value="Unassembled WGS sequence"/>
</dbReference>
<name>A0A1F6M117_9BACT</name>
<feature type="transmembrane region" description="Helical" evidence="1">
    <location>
        <begin position="23"/>
        <end position="50"/>
    </location>
</feature>
<accession>A0A1F6M117</accession>
<comment type="caution">
    <text evidence="2">The sequence shown here is derived from an EMBL/GenBank/DDBJ whole genome shotgun (WGS) entry which is preliminary data.</text>
</comment>
<keyword evidence="1" id="KW-1133">Transmembrane helix</keyword>